<name>A0A0S3RAP1_PHAAN</name>
<proteinExistence type="predicted"/>
<reference evidence="2 3" key="1">
    <citation type="journal article" date="2015" name="Sci. Rep.">
        <title>The power of single molecule real-time sequencing technology in the de novo assembly of a eukaryotic genome.</title>
        <authorList>
            <person name="Sakai H."/>
            <person name="Naito K."/>
            <person name="Ogiso-Tanaka E."/>
            <person name="Takahashi Y."/>
            <person name="Iseki K."/>
            <person name="Muto C."/>
            <person name="Satou K."/>
            <person name="Teruya K."/>
            <person name="Shiroma A."/>
            <person name="Shimoji M."/>
            <person name="Hirano T."/>
            <person name="Itoh T."/>
            <person name="Kaga A."/>
            <person name="Tomooka N."/>
        </authorList>
    </citation>
    <scope>NUCLEOTIDE SEQUENCE [LARGE SCALE GENOMIC DNA]</scope>
    <source>
        <strain evidence="3">cv. Shumari</strain>
    </source>
</reference>
<feature type="region of interest" description="Disordered" evidence="1">
    <location>
        <begin position="1"/>
        <end position="24"/>
    </location>
</feature>
<evidence type="ECO:0000313" key="3">
    <source>
        <dbReference type="Proteomes" id="UP000291084"/>
    </source>
</evidence>
<feature type="non-terminal residue" evidence="2">
    <location>
        <position position="1"/>
    </location>
</feature>
<dbReference type="PANTHER" id="PTHR48226">
    <property type="entry name" value="OS06G0326200 PROTEIN"/>
    <property type="match status" value="1"/>
</dbReference>
<evidence type="ECO:0000313" key="2">
    <source>
        <dbReference type="EMBL" id="BAT77717.1"/>
    </source>
</evidence>
<gene>
    <name evidence="2" type="primary">Vigan.02G030800</name>
    <name evidence="2" type="ORF">VIGAN_02030800</name>
</gene>
<sequence>GGEGGGGDGGSGWRCRGHGRRKGHDYKAKKKEVYEEEEYRLGEYAECKGRTRCWGMRLECPLHCGGPCFYDCHNFCKAHCHQT</sequence>
<protein>
    <submittedName>
        <fullName evidence="2">Uncharacterized protein</fullName>
    </submittedName>
</protein>
<dbReference type="GO" id="GO:0005884">
    <property type="term" value="C:actin filament"/>
    <property type="evidence" value="ECO:0007669"/>
    <property type="project" value="TreeGrafter"/>
</dbReference>
<dbReference type="PANTHER" id="PTHR48226:SF1">
    <property type="entry name" value="WAS_WASL-INTERACTING PROTEIN FAMILY MEMBER 1"/>
    <property type="match status" value="1"/>
</dbReference>
<dbReference type="InterPro" id="IPR053099">
    <property type="entry name" value="WAS/WASL-interacting_domain"/>
</dbReference>
<dbReference type="AlphaFoldDB" id="A0A0S3RAP1"/>
<evidence type="ECO:0000256" key="1">
    <source>
        <dbReference type="SAM" id="MobiDB-lite"/>
    </source>
</evidence>
<accession>A0A0S3RAP1</accession>
<dbReference type="Proteomes" id="UP000291084">
    <property type="component" value="Chromosome 2"/>
</dbReference>
<dbReference type="EMBL" id="AP015035">
    <property type="protein sequence ID" value="BAT77717.1"/>
    <property type="molecule type" value="Genomic_DNA"/>
</dbReference>
<feature type="compositionally biased region" description="Gly residues" evidence="1">
    <location>
        <begin position="1"/>
        <end position="12"/>
    </location>
</feature>
<keyword evidence="3" id="KW-1185">Reference proteome</keyword>
<feature type="compositionally biased region" description="Basic residues" evidence="1">
    <location>
        <begin position="15"/>
        <end position="24"/>
    </location>
</feature>
<dbReference type="OrthoDB" id="1113775at2759"/>
<dbReference type="GO" id="GO:0030048">
    <property type="term" value="P:actin filament-based movement"/>
    <property type="evidence" value="ECO:0007669"/>
    <property type="project" value="TreeGrafter"/>
</dbReference>
<organism evidence="2 3">
    <name type="scientific">Vigna angularis var. angularis</name>
    <dbReference type="NCBI Taxonomy" id="157739"/>
    <lineage>
        <taxon>Eukaryota</taxon>
        <taxon>Viridiplantae</taxon>
        <taxon>Streptophyta</taxon>
        <taxon>Embryophyta</taxon>
        <taxon>Tracheophyta</taxon>
        <taxon>Spermatophyta</taxon>
        <taxon>Magnoliopsida</taxon>
        <taxon>eudicotyledons</taxon>
        <taxon>Gunneridae</taxon>
        <taxon>Pentapetalae</taxon>
        <taxon>rosids</taxon>
        <taxon>fabids</taxon>
        <taxon>Fabales</taxon>
        <taxon>Fabaceae</taxon>
        <taxon>Papilionoideae</taxon>
        <taxon>50 kb inversion clade</taxon>
        <taxon>NPAAA clade</taxon>
        <taxon>indigoferoid/millettioid clade</taxon>
        <taxon>Phaseoleae</taxon>
        <taxon>Vigna</taxon>
    </lineage>
</organism>